<sequence length="326" mass="36248">MLRGGLLWLILTVPVFQALGQTSQTAFQFVKQSSFTRLSGLGGVNLTSTTDPLFFLQNPASLDSTNENIGSFHYLNFPGGINWGTAGYQWAPEFGGQFAIGLQFVSYGTFDGFDQFGISTGEFSALEFNLQAGYARKRGVFTYGASIKLLGSFLESYQAYALVFDFGVNYKHPVEDFRLGMTVRNLGLSLGTYLPDQKLRLPQDVRFGASFKPKYMPLRFHWTLRNLNSTEQNLEQVEGFGRQAFEKMVWGVEILPAETVSLMVGYNQLIRNQFTGNSGAAAAGFSGGFAFRVKQFEFSYSRAFYNVAGASNLFGISTNFINRRAF</sequence>
<dbReference type="RefSeq" id="WP_377902257.1">
    <property type="nucleotide sequence ID" value="NZ_JBHRZS010000002.1"/>
</dbReference>
<evidence type="ECO:0000313" key="2">
    <source>
        <dbReference type="Proteomes" id="UP001595805"/>
    </source>
</evidence>
<comment type="caution">
    <text evidence="1">The sequence shown here is derived from an EMBL/GenBank/DDBJ whole genome shotgun (WGS) entry which is preliminary data.</text>
</comment>
<reference evidence="2" key="1">
    <citation type="journal article" date="2019" name="Int. J. Syst. Evol. Microbiol.">
        <title>The Global Catalogue of Microorganisms (GCM) 10K type strain sequencing project: providing services to taxonomists for standard genome sequencing and annotation.</title>
        <authorList>
            <consortium name="The Broad Institute Genomics Platform"/>
            <consortium name="The Broad Institute Genome Sequencing Center for Infectious Disease"/>
            <person name="Wu L."/>
            <person name="Ma J."/>
        </authorList>
    </citation>
    <scope>NUCLEOTIDE SEQUENCE [LARGE SCALE GENOMIC DNA]</scope>
    <source>
        <strain evidence="2">CCUG 60523</strain>
    </source>
</reference>
<dbReference type="EMBL" id="JBHRZS010000002">
    <property type="protein sequence ID" value="MFC3878622.1"/>
    <property type="molecule type" value="Genomic_DNA"/>
</dbReference>
<gene>
    <name evidence="1" type="primary">porQ</name>
    <name evidence="1" type="ORF">ACFOSV_00450</name>
</gene>
<accession>A0ABV8APE9</accession>
<protein>
    <submittedName>
        <fullName evidence="1">Type IX secretion system protein PorQ</fullName>
    </submittedName>
</protein>
<dbReference type="NCBIfam" id="NF033711">
    <property type="entry name" value="T9SS_PorQ"/>
    <property type="match status" value="1"/>
</dbReference>
<dbReference type="Proteomes" id="UP001595805">
    <property type="component" value="Unassembled WGS sequence"/>
</dbReference>
<proteinExistence type="predicted"/>
<evidence type="ECO:0000313" key="1">
    <source>
        <dbReference type="EMBL" id="MFC3878622.1"/>
    </source>
</evidence>
<organism evidence="1 2">
    <name type="scientific">Algoriphagus namhaensis</name>
    <dbReference type="NCBI Taxonomy" id="915353"/>
    <lineage>
        <taxon>Bacteria</taxon>
        <taxon>Pseudomonadati</taxon>
        <taxon>Bacteroidota</taxon>
        <taxon>Cytophagia</taxon>
        <taxon>Cytophagales</taxon>
        <taxon>Cyclobacteriaceae</taxon>
        <taxon>Algoriphagus</taxon>
    </lineage>
</organism>
<name>A0ABV8APE9_9BACT</name>
<keyword evidence="2" id="KW-1185">Reference proteome</keyword>
<dbReference type="NCBIfam" id="NF033709">
    <property type="entry name" value="PorV_fam"/>
    <property type="match status" value="1"/>
</dbReference>